<evidence type="ECO:0000313" key="1">
    <source>
        <dbReference type="EMBL" id="KAH3668163.1"/>
    </source>
</evidence>
<proteinExistence type="predicted"/>
<dbReference type="GeneID" id="70233884"/>
<dbReference type="AlphaFoldDB" id="A0A9P8T6J6"/>
<name>A0A9P8T6J6_9ASCO</name>
<accession>A0A9P8T6J6</accession>
<keyword evidence="2" id="KW-1185">Reference proteome</keyword>
<reference evidence="1" key="2">
    <citation type="submission" date="2021-01" db="EMBL/GenBank/DDBJ databases">
        <authorList>
            <person name="Schikora-Tamarit M.A."/>
        </authorList>
    </citation>
    <scope>NUCLEOTIDE SEQUENCE</scope>
    <source>
        <strain evidence="1">CBS6075</strain>
    </source>
</reference>
<sequence length="108" mass="11782">MGLTNRTVSLEEERYCEVIPVSCSINGCSKHLKNSRKLTNPNSEATESDFLVETTLIFGQKFCTITCLQTSEGTPLVSGPTSSYTDSLYGDFNPKSTFAGFSDMGPNH</sequence>
<protein>
    <submittedName>
        <fullName evidence="1">Uncharacterized protein</fullName>
    </submittedName>
</protein>
<dbReference type="RefSeq" id="XP_046062577.1">
    <property type="nucleotide sequence ID" value="XM_046202730.1"/>
</dbReference>
<organism evidence="1 2">
    <name type="scientific">Ogataea philodendri</name>
    <dbReference type="NCBI Taxonomy" id="1378263"/>
    <lineage>
        <taxon>Eukaryota</taxon>
        <taxon>Fungi</taxon>
        <taxon>Dikarya</taxon>
        <taxon>Ascomycota</taxon>
        <taxon>Saccharomycotina</taxon>
        <taxon>Pichiomycetes</taxon>
        <taxon>Pichiales</taxon>
        <taxon>Pichiaceae</taxon>
        <taxon>Ogataea</taxon>
    </lineage>
</organism>
<reference evidence="1" key="1">
    <citation type="journal article" date="2021" name="Open Biol.">
        <title>Shared evolutionary footprints suggest mitochondrial oxidative damage underlies multiple complex I losses in fungi.</title>
        <authorList>
            <person name="Schikora-Tamarit M.A."/>
            <person name="Marcet-Houben M."/>
            <person name="Nosek J."/>
            <person name="Gabaldon T."/>
        </authorList>
    </citation>
    <scope>NUCLEOTIDE SEQUENCE</scope>
    <source>
        <strain evidence="1">CBS6075</strain>
    </source>
</reference>
<dbReference type="EMBL" id="JAEUBE010000158">
    <property type="protein sequence ID" value="KAH3668163.1"/>
    <property type="molecule type" value="Genomic_DNA"/>
</dbReference>
<comment type="caution">
    <text evidence="1">The sequence shown here is derived from an EMBL/GenBank/DDBJ whole genome shotgun (WGS) entry which is preliminary data.</text>
</comment>
<dbReference type="Proteomes" id="UP000769157">
    <property type="component" value="Unassembled WGS sequence"/>
</dbReference>
<gene>
    <name evidence="1" type="ORF">OGAPHI_001917</name>
</gene>
<evidence type="ECO:0000313" key="2">
    <source>
        <dbReference type="Proteomes" id="UP000769157"/>
    </source>
</evidence>